<accession>A0A9W9D8N7</accession>
<gene>
    <name evidence="1" type="ORF">N0V91_003314</name>
</gene>
<evidence type="ECO:0000313" key="1">
    <source>
        <dbReference type="EMBL" id="KAJ4408310.1"/>
    </source>
</evidence>
<name>A0A9W9D8N7_9PLEO</name>
<protein>
    <submittedName>
        <fullName evidence="1">Uncharacterized protein</fullName>
    </submittedName>
</protein>
<keyword evidence="2" id="KW-1185">Reference proteome</keyword>
<comment type="caution">
    <text evidence="1">The sequence shown here is derived from an EMBL/GenBank/DDBJ whole genome shotgun (WGS) entry which is preliminary data.</text>
</comment>
<sequence>MAEDNEGVDVQKIYNDADRVMMMKLLLDNTEYAQASKEWLQEILESIKAKGHIEEYEDVFFHFFREIFRTSKTRLDPDFDENSSGIYRITLTEPLRLGSEGHEVMGLFRIILAHLILLTRA</sequence>
<dbReference type="Proteomes" id="UP001140510">
    <property type="component" value="Unassembled WGS sequence"/>
</dbReference>
<reference evidence="1" key="1">
    <citation type="submission" date="2022-10" db="EMBL/GenBank/DDBJ databases">
        <title>Tapping the CABI collections for fungal endophytes: first genome assemblies for Collariella, Neodidymelliopsis, Ascochyta clinopodiicola, Didymella pomorum, Didymosphaeria variabile, Neocosmospora piperis and Neocucurbitaria cava.</title>
        <authorList>
            <person name="Hill R."/>
        </authorList>
    </citation>
    <scope>NUCLEOTIDE SEQUENCE</scope>
    <source>
        <strain evidence="1">IMI 355091</strain>
    </source>
</reference>
<proteinExistence type="predicted"/>
<evidence type="ECO:0000313" key="2">
    <source>
        <dbReference type="Proteomes" id="UP001140510"/>
    </source>
</evidence>
<dbReference type="EMBL" id="JAPEVA010000016">
    <property type="protein sequence ID" value="KAJ4408310.1"/>
    <property type="molecule type" value="Genomic_DNA"/>
</dbReference>
<organism evidence="1 2">
    <name type="scientific">Didymella pomorum</name>
    <dbReference type="NCBI Taxonomy" id="749634"/>
    <lineage>
        <taxon>Eukaryota</taxon>
        <taxon>Fungi</taxon>
        <taxon>Dikarya</taxon>
        <taxon>Ascomycota</taxon>
        <taxon>Pezizomycotina</taxon>
        <taxon>Dothideomycetes</taxon>
        <taxon>Pleosporomycetidae</taxon>
        <taxon>Pleosporales</taxon>
        <taxon>Pleosporineae</taxon>
        <taxon>Didymellaceae</taxon>
        <taxon>Didymella</taxon>
    </lineage>
</organism>
<dbReference type="AlphaFoldDB" id="A0A9W9D8N7"/>